<comment type="similarity">
    <text evidence="3">Belongs to the ferlin family.</text>
</comment>
<dbReference type="FunFam" id="2.60.40.150:FF:000026">
    <property type="entry name" value="dysferlin isoform X2"/>
    <property type="match status" value="1"/>
</dbReference>
<dbReference type="Ensembl" id="ENSXETT00000122847">
    <property type="protein sequence ID" value="ENSXETP00000115455"/>
    <property type="gene ID" value="ENSXETG00000045931"/>
</dbReference>
<dbReference type="Pfam" id="PF00168">
    <property type="entry name" value="C2"/>
    <property type="match status" value="3"/>
</dbReference>
<evidence type="ECO:0000256" key="2">
    <source>
        <dbReference type="ARBA" id="ARBA00004236"/>
    </source>
</evidence>
<evidence type="ECO:0000256" key="1">
    <source>
        <dbReference type="ARBA" id="ARBA00004167"/>
    </source>
</evidence>
<dbReference type="SMART" id="SM01202">
    <property type="entry name" value="FerI"/>
    <property type="match status" value="1"/>
</dbReference>
<dbReference type="InterPro" id="IPR035892">
    <property type="entry name" value="C2_domain_sf"/>
</dbReference>
<dbReference type="InterPro" id="IPR000008">
    <property type="entry name" value="C2_dom"/>
</dbReference>
<proteinExistence type="inferred from homology"/>
<dbReference type="Pfam" id="PF08150">
    <property type="entry name" value="FerB"/>
    <property type="match status" value="1"/>
</dbReference>
<evidence type="ECO:0000256" key="7">
    <source>
        <dbReference type="ARBA" id="ARBA00022989"/>
    </source>
</evidence>
<evidence type="ECO:0000256" key="3">
    <source>
        <dbReference type="ARBA" id="ARBA00007561"/>
    </source>
</evidence>
<dbReference type="SUPFAM" id="SSF49562">
    <property type="entry name" value="C2 domain (Calcium/lipid-binding domain, CaLB)"/>
    <property type="match status" value="3"/>
</dbReference>
<dbReference type="InterPro" id="IPR012968">
    <property type="entry name" value="FerIin_dom"/>
</dbReference>
<dbReference type="SMART" id="SM00694">
    <property type="entry name" value="DysFC"/>
    <property type="match status" value="2"/>
</dbReference>
<reference evidence="10" key="1">
    <citation type="journal article" date="2010" name="Science">
        <title>The genome of the Western clawed frog Xenopus tropicalis.</title>
        <authorList>
            <person name="Hellsten U."/>
            <person name="Harland R.M."/>
            <person name="Gilchrist M.J."/>
            <person name="Hendrix D."/>
            <person name="Jurka J."/>
            <person name="Kapitonov V."/>
            <person name="Ovcharenko I."/>
            <person name="Putnam N.H."/>
            <person name="Shu S."/>
            <person name="Taher L."/>
            <person name="Blitz I.L."/>
            <person name="Blumberg B."/>
            <person name="Dichmann D.S."/>
            <person name="Dubchak I."/>
            <person name="Amaya E."/>
            <person name="Detter J.C."/>
            <person name="Fletcher R."/>
            <person name="Gerhard D.S."/>
            <person name="Goodstein D."/>
            <person name="Graves T."/>
            <person name="Grigoriev I.V."/>
            <person name="Grimwood J."/>
            <person name="Kawashima T."/>
            <person name="Lindquist E."/>
            <person name="Lucas S.M."/>
            <person name="Mead P.E."/>
            <person name="Mitros T."/>
            <person name="Ogino H."/>
            <person name="Ohta Y."/>
            <person name="Poliakov A.V."/>
            <person name="Pollet N."/>
            <person name="Robert J."/>
            <person name="Salamov A."/>
            <person name="Sater A.K."/>
            <person name="Schmutz J."/>
            <person name="Terry A."/>
            <person name="Vize P.D."/>
            <person name="Warren W.C."/>
            <person name="Wells D."/>
            <person name="Wills A."/>
            <person name="Wilson R.K."/>
            <person name="Zimmerman L.B."/>
            <person name="Zorn A.M."/>
            <person name="Grainger R."/>
            <person name="Grammer T."/>
            <person name="Khokha M.K."/>
            <person name="Richardson P.M."/>
            <person name="Rokhsar D.S."/>
        </authorList>
    </citation>
    <scope>NUCLEOTIDE SEQUENCE [LARGE SCALE GENOMIC DNA]</scope>
    <source>
        <strain evidence="10">Nigerian</strain>
    </source>
</reference>
<accession>A0A803K584</accession>
<dbReference type="InterPro" id="IPR012560">
    <property type="entry name" value="Ferlin_A-domain"/>
</dbReference>
<sequence>NIKPVVKVKIGHQTQHTRIASGNNPFFNQALRSRAFRADCLIGEFKVRYKANLFCFFIERWIVLNNPKDEVLSPRGYLKVSLFILGRGDMLPTETTRQHEDDDVEMNLLLPSGLARQTVTSVIKIYRASDIPQMDDTFMRNMKGLFRSRVDKKTLADPFVEVAFAGEKVTKDGFLPTFGPSYINLYGSPREFKRYPDQYDELNYGKGEGIAYRGRILVELTTQLDDSTKKTEDISRQDVVAKYQYKRRYSLCAVFHSATMLQDASEAVQFEVSIGNYGNKFDSTCKALPSTTQYRQPLFDGNFYYYIPWSASKPVVALTSYWEDISHRLDTVNILTALTDQLKTGLSSLKLVLQANLTEAEVVLAWKPLPSMEGKNNVNELDMHRRRLQQSALTHIKEAAVKMRSEMTDVKSTLPMIEELIDRLQELSKEVICQTSSSGIWMIKAEKRVAYARIPAHQILFSKTCKEACGKYCGKIQTIYLKFPLDKSKGKHVPVQLRVNLWLGLSEAESELNKSVQGTLSVHTEMYENQSRISGKWSSRFLLNHHKFSDATGTVKLKKKSFVVPEGWKWESDWQLDKERSLPNEDYNGHLEITEEVFENARRLSNGKWQQAKVAYTNANGEKSSSPDKTDCPHGWKWDDDTWKCDVNRAVDENGWEYGKASSPNNQPQHWVSSEKTYHTHRRRRLVRRRSKVSTPIEKENGWEYAGVSGWRFHMKKCSADTFRRRHWKRNLVSCSQQDASSIFNLEGNLVHVSDSVNIIKPFKTVTMPCYSFFFLQGVYTYHLRCYLYQARGLTPMDRDSFSDPYAHISILYQSKRTEIMNSTLSPMWDQTLVFSDIEICGEPSEIEQNPPSIVIEIYDSDQRGEDDFLGRSLFFPMVKLDPNMNSIPKLFWCPVTKGKRHCGDILVAAELFLQENDGCILPVLPSERLPKIYMVPEGIRPVLQLTGIEILTWGLRNICHLEYVRSSSIVIECGGEMVETAITGILGRSPSFQSAVLFLKVYLPQEEIYSPPIIIKVIANRYFGRKEVVGQCTIEQLEEFRCDPYTTNQDDPLSGKAIKEEDDVDWWTKYFASKGEHDMSDRYTQKKYGTLMVYNCELERVPEFLGLTDFCQTFKLYTGKAEHDEEPAFAGEFKGSFCMYPLSEDPDAPLPRQHFRGLPDSEPQECIVRVYIVRGIDLQPKDNNGLCDPYIKLSLNKNVVADRDIYIYL</sequence>
<dbReference type="SMART" id="SM00693">
    <property type="entry name" value="DysFN"/>
    <property type="match status" value="2"/>
</dbReference>
<dbReference type="Gene3D" id="2.60.40.150">
    <property type="entry name" value="C2 domain"/>
    <property type="match status" value="2"/>
</dbReference>
<dbReference type="GeneTree" id="ENSGT00940000154741"/>
<dbReference type="GO" id="GO:0005886">
    <property type="term" value="C:plasma membrane"/>
    <property type="evidence" value="ECO:0007669"/>
    <property type="project" value="UniProtKB-SubCell"/>
</dbReference>
<dbReference type="InterPro" id="IPR012561">
    <property type="entry name" value="Ferlin_B-domain"/>
</dbReference>
<dbReference type="SMART" id="SM01201">
    <property type="entry name" value="FerB"/>
    <property type="match status" value="1"/>
</dbReference>
<keyword evidence="7" id="KW-1133">Transmembrane helix</keyword>
<feature type="domain" description="C2" evidence="9">
    <location>
        <begin position="765"/>
        <end position="892"/>
    </location>
</feature>
<dbReference type="InterPro" id="IPR037721">
    <property type="entry name" value="Ferlin"/>
</dbReference>
<evidence type="ECO:0000256" key="6">
    <source>
        <dbReference type="ARBA" id="ARBA00022737"/>
    </source>
</evidence>
<protein>
    <recommendedName>
        <fullName evidence="9">C2 domain-containing protein</fullName>
    </recommendedName>
</protein>
<evidence type="ECO:0000256" key="4">
    <source>
        <dbReference type="ARBA" id="ARBA00022475"/>
    </source>
</evidence>
<dbReference type="PROSITE" id="PS50004">
    <property type="entry name" value="C2"/>
    <property type="match status" value="1"/>
</dbReference>
<dbReference type="InterPro" id="IPR037723">
    <property type="entry name" value="C2D_Ferlin"/>
</dbReference>
<keyword evidence="6" id="KW-0677">Repeat</keyword>
<keyword evidence="4" id="KW-1003">Cell membrane</keyword>
<dbReference type="AlphaFoldDB" id="A0A803K584"/>
<evidence type="ECO:0000313" key="10">
    <source>
        <dbReference type="Ensembl" id="ENSXETP00000115455"/>
    </source>
</evidence>
<dbReference type="SMART" id="SM00239">
    <property type="entry name" value="C2"/>
    <property type="match status" value="1"/>
</dbReference>
<dbReference type="SMART" id="SM01200">
    <property type="entry name" value="FerA"/>
    <property type="match status" value="1"/>
</dbReference>
<keyword evidence="5" id="KW-0812">Transmembrane</keyword>
<reference evidence="10" key="2">
    <citation type="submission" date="2021-03" db="UniProtKB">
        <authorList>
            <consortium name="Ensembl"/>
        </authorList>
    </citation>
    <scope>IDENTIFICATION</scope>
</reference>
<dbReference type="Pfam" id="PF08151">
    <property type="entry name" value="FerI"/>
    <property type="match status" value="1"/>
</dbReference>
<dbReference type="CDD" id="cd04017">
    <property type="entry name" value="C2D_Ferlin"/>
    <property type="match status" value="1"/>
</dbReference>
<evidence type="ECO:0000256" key="8">
    <source>
        <dbReference type="ARBA" id="ARBA00023136"/>
    </source>
</evidence>
<organism evidence="10">
    <name type="scientific">Xenopus tropicalis</name>
    <name type="common">Western clawed frog</name>
    <name type="synonym">Silurana tropicalis</name>
    <dbReference type="NCBI Taxonomy" id="8364"/>
    <lineage>
        <taxon>Eukaryota</taxon>
        <taxon>Metazoa</taxon>
        <taxon>Chordata</taxon>
        <taxon>Craniata</taxon>
        <taxon>Vertebrata</taxon>
        <taxon>Euteleostomi</taxon>
        <taxon>Amphibia</taxon>
        <taxon>Batrachia</taxon>
        <taxon>Anura</taxon>
        <taxon>Pipoidea</taxon>
        <taxon>Pipidae</taxon>
        <taxon>Xenopodinae</taxon>
        <taxon>Xenopus</taxon>
        <taxon>Silurana</taxon>
    </lineage>
</organism>
<evidence type="ECO:0000256" key="5">
    <source>
        <dbReference type="ARBA" id="ARBA00022692"/>
    </source>
</evidence>
<keyword evidence="8" id="KW-0472">Membrane</keyword>
<name>A0A803K584_XENTR</name>
<comment type="subcellular location">
    <subcellularLocation>
        <location evidence="2">Cell membrane</location>
    </subcellularLocation>
    <subcellularLocation>
        <location evidence="1">Membrane</location>
        <topology evidence="1">Single-pass membrane protein</topology>
    </subcellularLocation>
</comment>
<dbReference type="InParanoid" id="A0A803K584"/>
<dbReference type="PANTHER" id="PTHR12546:SF61">
    <property type="entry name" value="MYOFERLIN"/>
    <property type="match status" value="1"/>
</dbReference>
<evidence type="ECO:0000259" key="9">
    <source>
        <dbReference type="PROSITE" id="PS50004"/>
    </source>
</evidence>
<dbReference type="PANTHER" id="PTHR12546">
    <property type="entry name" value="FER-1-LIKE"/>
    <property type="match status" value="1"/>
</dbReference>
<dbReference type="InterPro" id="IPR006614">
    <property type="entry name" value="Peroxin/Ferlin"/>
</dbReference>